<dbReference type="SUPFAM" id="SSF53098">
    <property type="entry name" value="Ribonuclease H-like"/>
    <property type="match status" value="1"/>
</dbReference>
<feature type="compositionally biased region" description="Basic and acidic residues" evidence="1">
    <location>
        <begin position="335"/>
        <end position="358"/>
    </location>
</feature>
<proteinExistence type="predicted"/>
<sequence>MESGVLFKKGYLIPMLRCVGPLQANYVIREIHMGSCGMHVGPRAVVRKAMRQGYYWPTMHADAKTEVDKCDSCQIHSPIPRLPKTFMTSIMAPWPFYQCGMDIIGPLTPARGGAKFVIVAIDYFTKWVEAKPLVKITGNEMNTAVAHPQANGLVERANRSLMKGIKTRLGKEKAGWVDELPNVLWAHRTSIKQSNGETPFSLTYGSEAVIPAEIGMSSYRTLMIREEFNEEEQRLNLDLLQERREAAAIREARYKTKMEHTTIRRYAQRDSGQESLCVEGMRRAEWWIKESWVPSGKAHTGSQKRLRMALTILKRLTFPDSRRDDRNGQNSQGKDFQKGDYRNSYKARDNFNSGRHRDYRAPYPQREQANRTVLVLSLDSLTKCPKEILATETQLQLPPPRHVANPLRTGDPDKYCDYHQDKGHHTNDCIQLRKQLEIALESGNLNHLMKDMRQRVERRQNKNPPTPKVINMVDVHSSKKKKRKDRETTESWMNTPISFPPIMTDDASDEPLIIEAEIEGYLVRRVYVDEGSSVEVMFEHCFENLPKKVKAGLKETRTDLVGFAGEVAKPLGKIDLEVCFGNEGLSRRTSMKYIVIRAPSPYNVILGRPGLKTLHVILSTIHSMIKFPTPKGIATLIGRTTTIAECRLRKEKRTVREETPQEEEGVDATEQIIVNPSFPDQMVTIGGRLSKDCKDQLKTLLKGSMEVFAWEPADMTGVPRKIIEHALNVNPSLDPVCQKRRTFSPEKAR</sequence>
<dbReference type="Proteomes" id="UP001151760">
    <property type="component" value="Unassembled WGS sequence"/>
</dbReference>
<dbReference type="EMBL" id="BQNB010021238">
    <property type="protein sequence ID" value="GJU04335.1"/>
    <property type="molecule type" value="Genomic_DNA"/>
</dbReference>
<keyword evidence="3" id="KW-0808">Transferase</keyword>
<comment type="caution">
    <text evidence="3">The sequence shown here is derived from an EMBL/GenBank/DDBJ whole genome shotgun (WGS) entry which is preliminary data.</text>
</comment>
<reference evidence="3" key="2">
    <citation type="submission" date="2022-01" db="EMBL/GenBank/DDBJ databases">
        <authorList>
            <person name="Yamashiro T."/>
            <person name="Shiraishi A."/>
            <person name="Satake H."/>
            <person name="Nakayama K."/>
        </authorList>
    </citation>
    <scope>NUCLEOTIDE SEQUENCE</scope>
</reference>
<dbReference type="CDD" id="cd00303">
    <property type="entry name" value="retropepsin_like"/>
    <property type="match status" value="1"/>
</dbReference>
<dbReference type="Gene3D" id="3.30.420.10">
    <property type="entry name" value="Ribonuclease H-like superfamily/Ribonuclease H"/>
    <property type="match status" value="2"/>
</dbReference>
<protein>
    <submittedName>
        <fullName evidence="3">Reverse transcriptase domain-containing protein</fullName>
    </submittedName>
</protein>
<evidence type="ECO:0000313" key="3">
    <source>
        <dbReference type="EMBL" id="GJU04335.1"/>
    </source>
</evidence>
<feature type="region of interest" description="Disordered" evidence="1">
    <location>
        <begin position="476"/>
        <end position="500"/>
    </location>
</feature>
<dbReference type="GO" id="GO:0003964">
    <property type="term" value="F:RNA-directed DNA polymerase activity"/>
    <property type="evidence" value="ECO:0007669"/>
    <property type="project" value="UniProtKB-KW"/>
</dbReference>
<dbReference type="InterPro" id="IPR036397">
    <property type="entry name" value="RNaseH_sf"/>
</dbReference>
<feature type="domain" description="Integrase zinc-binding" evidence="2">
    <location>
        <begin position="26"/>
        <end position="77"/>
    </location>
</feature>
<keyword evidence="3" id="KW-0548">Nucleotidyltransferase</keyword>
<keyword evidence="3" id="KW-0695">RNA-directed DNA polymerase</keyword>
<dbReference type="PANTHER" id="PTHR48475">
    <property type="entry name" value="RIBONUCLEASE H"/>
    <property type="match status" value="1"/>
</dbReference>
<reference evidence="3" key="1">
    <citation type="journal article" date="2022" name="Int. J. Mol. Sci.">
        <title>Draft Genome of Tanacetum Coccineum: Genomic Comparison of Closely Related Tanacetum-Family Plants.</title>
        <authorList>
            <person name="Yamashiro T."/>
            <person name="Shiraishi A."/>
            <person name="Nakayama K."/>
            <person name="Satake H."/>
        </authorList>
    </citation>
    <scope>NUCLEOTIDE SEQUENCE</scope>
</reference>
<dbReference type="InterPro" id="IPR041588">
    <property type="entry name" value="Integrase_H2C2"/>
</dbReference>
<dbReference type="Gene3D" id="1.10.340.70">
    <property type="match status" value="1"/>
</dbReference>
<gene>
    <name evidence="3" type="ORF">Tco_1114673</name>
</gene>
<keyword evidence="4" id="KW-1185">Reference proteome</keyword>
<name>A0ABQ5IVT5_9ASTR</name>
<evidence type="ECO:0000259" key="2">
    <source>
        <dbReference type="Pfam" id="PF17921"/>
    </source>
</evidence>
<dbReference type="Pfam" id="PF17921">
    <property type="entry name" value="Integrase_H2C2"/>
    <property type="match status" value="1"/>
</dbReference>
<dbReference type="PANTHER" id="PTHR48475:SF2">
    <property type="entry name" value="RIBONUCLEASE H"/>
    <property type="match status" value="1"/>
</dbReference>
<feature type="region of interest" description="Disordered" evidence="1">
    <location>
        <begin position="319"/>
        <end position="358"/>
    </location>
</feature>
<accession>A0ABQ5IVT5</accession>
<evidence type="ECO:0000313" key="4">
    <source>
        <dbReference type="Proteomes" id="UP001151760"/>
    </source>
</evidence>
<dbReference type="InterPro" id="IPR021109">
    <property type="entry name" value="Peptidase_aspartic_dom_sf"/>
</dbReference>
<evidence type="ECO:0000256" key="1">
    <source>
        <dbReference type="SAM" id="MobiDB-lite"/>
    </source>
</evidence>
<dbReference type="InterPro" id="IPR012337">
    <property type="entry name" value="RNaseH-like_sf"/>
</dbReference>
<dbReference type="Gene3D" id="2.40.70.10">
    <property type="entry name" value="Acid Proteases"/>
    <property type="match status" value="1"/>
</dbReference>
<organism evidence="3 4">
    <name type="scientific">Tanacetum coccineum</name>
    <dbReference type="NCBI Taxonomy" id="301880"/>
    <lineage>
        <taxon>Eukaryota</taxon>
        <taxon>Viridiplantae</taxon>
        <taxon>Streptophyta</taxon>
        <taxon>Embryophyta</taxon>
        <taxon>Tracheophyta</taxon>
        <taxon>Spermatophyta</taxon>
        <taxon>Magnoliopsida</taxon>
        <taxon>eudicotyledons</taxon>
        <taxon>Gunneridae</taxon>
        <taxon>Pentapetalae</taxon>
        <taxon>asterids</taxon>
        <taxon>campanulids</taxon>
        <taxon>Asterales</taxon>
        <taxon>Asteraceae</taxon>
        <taxon>Asteroideae</taxon>
        <taxon>Anthemideae</taxon>
        <taxon>Anthemidinae</taxon>
        <taxon>Tanacetum</taxon>
    </lineage>
</organism>